<comment type="similarity">
    <text evidence="1">Belongs to the metallo-dependent hydrolases superfamily.</text>
</comment>
<gene>
    <name evidence="3" type="ORF">SAMN05216262_101328</name>
</gene>
<organism evidence="3 4">
    <name type="scientific">Colwellia chukchiensis</name>
    <dbReference type="NCBI Taxonomy" id="641665"/>
    <lineage>
        <taxon>Bacteria</taxon>
        <taxon>Pseudomonadati</taxon>
        <taxon>Pseudomonadota</taxon>
        <taxon>Gammaproteobacteria</taxon>
        <taxon>Alteromonadales</taxon>
        <taxon>Colwelliaceae</taxon>
        <taxon>Colwellia</taxon>
    </lineage>
</organism>
<feature type="domain" description="Amidohydrolase-related" evidence="2">
    <location>
        <begin position="4"/>
        <end position="282"/>
    </location>
</feature>
<evidence type="ECO:0000313" key="4">
    <source>
        <dbReference type="Proteomes" id="UP000199297"/>
    </source>
</evidence>
<dbReference type="SUPFAM" id="SSF51556">
    <property type="entry name" value="Metallo-dependent hydrolases"/>
    <property type="match status" value="1"/>
</dbReference>
<dbReference type="InterPro" id="IPR052350">
    <property type="entry name" value="Metallo-dep_Lactonases"/>
</dbReference>
<dbReference type="InterPro" id="IPR006680">
    <property type="entry name" value="Amidohydro-rel"/>
</dbReference>
<dbReference type="RefSeq" id="WP_085282670.1">
    <property type="nucleotide sequence ID" value="NZ_FOBI01000001.1"/>
</dbReference>
<dbReference type="Gene3D" id="3.20.20.140">
    <property type="entry name" value="Metal-dependent hydrolases"/>
    <property type="match status" value="1"/>
</dbReference>
<dbReference type="STRING" id="641665.GCA_002104455_00377"/>
<protein>
    <submittedName>
        <fullName evidence="3">Predicted metal-dependent hydrolase, TIM-barrel fold</fullName>
    </submittedName>
</protein>
<reference evidence="4" key="1">
    <citation type="submission" date="2016-10" db="EMBL/GenBank/DDBJ databases">
        <authorList>
            <person name="Varghese N."/>
            <person name="Submissions S."/>
        </authorList>
    </citation>
    <scope>NUCLEOTIDE SEQUENCE [LARGE SCALE GENOMIC DNA]</scope>
    <source>
        <strain evidence="4">CGMCC 1.9127</strain>
    </source>
</reference>
<dbReference type="InterPro" id="IPR032466">
    <property type="entry name" value="Metal_Hydrolase"/>
</dbReference>
<keyword evidence="4" id="KW-1185">Reference proteome</keyword>
<evidence type="ECO:0000256" key="1">
    <source>
        <dbReference type="ARBA" id="ARBA00038310"/>
    </source>
</evidence>
<dbReference type="OrthoDB" id="9787654at2"/>
<dbReference type="Pfam" id="PF04909">
    <property type="entry name" value="Amidohydro_2"/>
    <property type="match status" value="1"/>
</dbReference>
<evidence type="ECO:0000313" key="3">
    <source>
        <dbReference type="EMBL" id="SEK42488.1"/>
    </source>
</evidence>
<accession>A0A1H7GWQ1</accession>
<dbReference type="AlphaFoldDB" id="A0A1H7GWQ1"/>
<dbReference type="Proteomes" id="UP000199297">
    <property type="component" value="Unassembled WGS sequence"/>
</dbReference>
<evidence type="ECO:0000259" key="2">
    <source>
        <dbReference type="Pfam" id="PF04909"/>
    </source>
</evidence>
<dbReference type="GO" id="GO:0016787">
    <property type="term" value="F:hydrolase activity"/>
    <property type="evidence" value="ECO:0007669"/>
    <property type="project" value="UniProtKB-KW"/>
</dbReference>
<sequence length="286" mass="32822">MKIIDPHLHLFDLALGDYQWLKADQAPFWPDKHRIAKNFTEQDLTLTPPLTLAGFVHIEAGFDNQQPWREIAWLENHCQLPFRSIAMLDISLASAHFNQQLTKLMAFESVVGIRHILDEHALAILCNPNSQANLTTLAAHKLIFELQMPLTDTPALAQFMSILAKIPELKVCVNHAGWPVTDSKQHQLWFKNLTRLAEFTQVFIKCSGFEMFDRDYLAAWQRQIVRQCLAAFTVKRVMLASNFPLNILHSSYQNTWQNNTELLCSTTQRELVCFANAVSFYQLALT</sequence>
<keyword evidence="3" id="KW-0378">Hydrolase</keyword>
<dbReference type="PANTHER" id="PTHR43569:SF2">
    <property type="entry name" value="AMIDOHYDROLASE-RELATED DOMAIN-CONTAINING PROTEIN"/>
    <property type="match status" value="1"/>
</dbReference>
<dbReference type="EMBL" id="FOBI01000001">
    <property type="protein sequence ID" value="SEK42488.1"/>
    <property type="molecule type" value="Genomic_DNA"/>
</dbReference>
<dbReference type="PANTHER" id="PTHR43569">
    <property type="entry name" value="AMIDOHYDROLASE"/>
    <property type="match status" value="1"/>
</dbReference>
<name>A0A1H7GWQ1_9GAMM</name>
<proteinExistence type="inferred from homology"/>